<evidence type="ECO:0000313" key="2">
    <source>
        <dbReference type="Proteomes" id="UP000527355"/>
    </source>
</evidence>
<dbReference type="AlphaFoldDB" id="A0A7J7ZX86"/>
<name>A0A7J7ZX86_MYOMY</name>
<evidence type="ECO:0000313" key="1">
    <source>
        <dbReference type="EMBL" id="KAF6378718.1"/>
    </source>
</evidence>
<proteinExistence type="predicted"/>
<organism evidence="1 2">
    <name type="scientific">Myotis myotis</name>
    <name type="common">Greater mouse-eared bat</name>
    <name type="synonym">Vespertilio myotis</name>
    <dbReference type="NCBI Taxonomy" id="51298"/>
    <lineage>
        <taxon>Eukaryota</taxon>
        <taxon>Metazoa</taxon>
        <taxon>Chordata</taxon>
        <taxon>Craniata</taxon>
        <taxon>Vertebrata</taxon>
        <taxon>Euteleostomi</taxon>
        <taxon>Mammalia</taxon>
        <taxon>Eutheria</taxon>
        <taxon>Laurasiatheria</taxon>
        <taxon>Chiroptera</taxon>
        <taxon>Yangochiroptera</taxon>
        <taxon>Vespertilionidae</taxon>
        <taxon>Myotis</taxon>
    </lineage>
</organism>
<sequence>MGCGAFESGTWDHSVLCGTSYMFPDVWDPWFPPGNVGVLHGRSTPTENHRSYSNPRLSLTRFLRLGEGTELNIDTYYFTAYPSPTFSHVIMVGDALLVNRTAALPQLSTSFLFFSYTPSVLSLPLPLFPTTLNPLASPVGCTFKCLLLVPCPHSCPTIIYSHSSPRRCKKITASQPSVSAASEAFQVTGIKRRLLSLPSKAPSDLASSFILPTAPATLPSHSCLRAFPCCPFYWT</sequence>
<comment type="caution">
    <text evidence="1">The sequence shown here is derived from an EMBL/GenBank/DDBJ whole genome shotgun (WGS) entry which is preliminary data.</text>
</comment>
<dbReference type="Proteomes" id="UP000527355">
    <property type="component" value="Unassembled WGS sequence"/>
</dbReference>
<dbReference type="EMBL" id="JABWUV010000002">
    <property type="protein sequence ID" value="KAF6378718.1"/>
    <property type="molecule type" value="Genomic_DNA"/>
</dbReference>
<reference evidence="1 2" key="1">
    <citation type="journal article" date="2020" name="Nature">
        <title>Six reference-quality genomes reveal evolution of bat adaptations.</title>
        <authorList>
            <person name="Jebb D."/>
            <person name="Huang Z."/>
            <person name="Pippel M."/>
            <person name="Hughes G.M."/>
            <person name="Lavrichenko K."/>
            <person name="Devanna P."/>
            <person name="Winkler S."/>
            <person name="Jermiin L.S."/>
            <person name="Skirmuntt E.C."/>
            <person name="Katzourakis A."/>
            <person name="Burkitt-Gray L."/>
            <person name="Ray D.A."/>
            <person name="Sullivan K.A.M."/>
            <person name="Roscito J.G."/>
            <person name="Kirilenko B.M."/>
            <person name="Davalos L.M."/>
            <person name="Corthals A.P."/>
            <person name="Power M.L."/>
            <person name="Jones G."/>
            <person name="Ransome R.D."/>
            <person name="Dechmann D.K.N."/>
            <person name="Locatelli A.G."/>
            <person name="Puechmaille S.J."/>
            <person name="Fedrigo O."/>
            <person name="Jarvis E.D."/>
            <person name="Hiller M."/>
            <person name="Vernes S.C."/>
            <person name="Myers E.W."/>
            <person name="Teeling E.C."/>
        </authorList>
    </citation>
    <scope>NUCLEOTIDE SEQUENCE [LARGE SCALE GENOMIC DNA]</scope>
    <source>
        <strain evidence="1">MMyoMyo1</strain>
        <tissue evidence="1">Flight muscle</tissue>
    </source>
</reference>
<protein>
    <submittedName>
        <fullName evidence="1">Uncharacterized protein</fullName>
    </submittedName>
</protein>
<gene>
    <name evidence="1" type="ORF">mMyoMyo1_009644</name>
</gene>
<accession>A0A7J7ZX86</accession>
<keyword evidence="2" id="KW-1185">Reference proteome</keyword>